<evidence type="ECO:0000256" key="3">
    <source>
        <dbReference type="ARBA" id="ARBA00008212"/>
    </source>
</evidence>
<proteinExistence type="inferred from homology"/>
<dbReference type="EMBL" id="LT635758">
    <property type="protein sequence ID" value="SGZ51908.1"/>
    <property type="molecule type" value="Genomic_DNA"/>
</dbReference>
<organism evidence="11 12">
    <name type="scientific">Sungouiella intermedia</name>
    <dbReference type="NCBI Taxonomy" id="45354"/>
    <lineage>
        <taxon>Eukaryota</taxon>
        <taxon>Fungi</taxon>
        <taxon>Dikarya</taxon>
        <taxon>Ascomycota</taxon>
        <taxon>Saccharomycotina</taxon>
        <taxon>Pichiomycetes</taxon>
        <taxon>Metschnikowiaceae</taxon>
        <taxon>Sungouiella</taxon>
    </lineage>
</organism>
<comment type="subcellular location">
    <subcellularLocation>
        <location evidence="1">Nucleus</location>
    </subcellularLocation>
</comment>
<dbReference type="GO" id="GO:0061665">
    <property type="term" value="F:SUMO ligase activity"/>
    <property type="evidence" value="ECO:0007669"/>
    <property type="project" value="TreeGrafter"/>
</dbReference>
<dbReference type="UniPathway" id="UPA00886"/>
<dbReference type="STRING" id="45354.A0A1L0D5Y9"/>
<dbReference type="GO" id="GO:0005634">
    <property type="term" value="C:nucleus"/>
    <property type="evidence" value="ECO:0007669"/>
    <property type="project" value="UniProtKB-SubCell"/>
</dbReference>
<accession>A0A1L0D5Y9</accession>
<evidence type="ECO:0000256" key="5">
    <source>
        <dbReference type="ARBA" id="ARBA00022723"/>
    </source>
</evidence>
<keyword evidence="8" id="KW-0862">Zinc</keyword>
<comment type="pathway">
    <text evidence="2">Protein modification; protein sumoylation.</text>
</comment>
<dbReference type="GO" id="GO:0008270">
    <property type="term" value="F:zinc ion binding"/>
    <property type="evidence" value="ECO:0007669"/>
    <property type="project" value="UniProtKB-KW"/>
</dbReference>
<feature type="domain" description="SP-RING-type" evidence="10">
    <location>
        <begin position="178"/>
        <end position="234"/>
    </location>
</feature>
<dbReference type="Gene3D" id="1.20.120.1010">
    <property type="match status" value="1"/>
</dbReference>
<dbReference type="PANTHER" id="PTHR21330:SF1">
    <property type="entry name" value="E3 SUMO-PROTEIN LIGASE NSE2"/>
    <property type="match status" value="1"/>
</dbReference>
<dbReference type="InterPro" id="IPR026846">
    <property type="entry name" value="Nse2(Mms21)"/>
</dbReference>
<sequence>MESVQPNFESDLPTYFPLHLSLRVNTEFSAHQLLNQIDDRLVILRKNTDGFLTYLSENSHLLQDNRCNNYLSNQLQALKKLLLSKYRLQALQSLLKAAHREFVESRRQELDLSLDNYYIYKDVTKQNFADKIVDELAQEDDTSYESLLKGDSMYQFFKNALFVVENPEDPLPDEQNDDEVAVAGGKISLKDPLSLNYFVEPVSSRKCHHIYEKKHIMRQFQDSLPINCPVIGCTAKLQAADLLDDKLMALRVKVFLSRTKKQSLVRV</sequence>
<keyword evidence="5" id="KW-0479">Metal-binding</keyword>
<evidence type="ECO:0000256" key="7">
    <source>
        <dbReference type="ARBA" id="ARBA00022786"/>
    </source>
</evidence>
<gene>
    <name evidence="11" type="ORF">SAMEA4029010_CIC11G00000001979</name>
</gene>
<dbReference type="Pfam" id="PF11789">
    <property type="entry name" value="zf-Nse"/>
    <property type="match status" value="1"/>
</dbReference>
<evidence type="ECO:0000259" key="10">
    <source>
        <dbReference type="Pfam" id="PF11789"/>
    </source>
</evidence>
<dbReference type="InterPro" id="IPR013083">
    <property type="entry name" value="Znf_RING/FYVE/PHD"/>
</dbReference>
<evidence type="ECO:0000256" key="2">
    <source>
        <dbReference type="ARBA" id="ARBA00004718"/>
    </source>
</evidence>
<keyword evidence="12" id="KW-1185">Reference proteome</keyword>
<dbReference type="GO" id="GO:0016925">
    <property type="term" value="P:protein sumoylation"/>
    <property type="evidence" value="ECO:0007669"/>
    <property type="project" value="UniProtKB-UniPathway"/>
</dbReference>
<dbReference type="GO" id="GO:0030915">
    <property type="term" value="C:Smc5-Smc6 complex"/>
    <property type="evidence" value="ECO:0007669"/>
    <property type="project" value="InterPro"/>
</dbReference>
<dbReference type="OrthoDB" id="756301at2759"/>
<keyword evidence="6" id="KW-0863">Zinc-finger</keyword>
<keyword evidence="4" id="KW-0808">Transferase</keyword>
<dbReference type="CDD" id="cd16651">
    <property type="entry name" value="SPL-RING_NSE2"/>
    <property type="match status" value="1"/>
</dbReference>
<evidence type="ECO:0000256" key="6">
    <source>
        <dbReference type="ARBA" id="ARBA00022771"/>
    </source>
</evidence>
<evidence type="ECO:0000313" key="12">
    <source>
        <dbReference type="Proteomes" id="UP000182334"/>
    </source>
</evidence>
<dbReference type="Proteomes" id="UP000182334">
    <property type="component" value="Chromosome III"/>
</dbReference>
<keyword evidence="9" id="KW-0539">Nucleus</keyword>
<dbReference type="Gene3D" id="3.30.40.10">
    <property type="entry name" value="Zinc/RING finger domain, C3HC4 (zinc finger)"/>
    <property type="match status" value="1"/>
</dbReference>
<dbReference type="PANTHER" id="PTHR21330">
    <property type="entry name" value="E3 SUMO-PROTEIN LIGASE NSE2"/>
    <property type="match status" value="1"/>
</dbReference>
<name>A0A1L0D5Y9_9ASCO</name>
<dbReference type="GO" id="GO:0000724">
    <property type="term" value="P:double-strand break repair via homologous recombination"/>
    <property type="evidence" value="ECO:0007669"/>
    <property type="project" value="InterPro"/>
</dbReference>
<evidence type="ECO:0000256" key="1">
    <source>
        <dbReference type="ARBA" id="ARBA00004123"/>
    </source>
</evidence>
<protein>
    <submittedName>
        <fullName evidence="11">CIC11C00000001979</fullName>
    </submittedName>
</protein>
<keyword evidence="7" id="KW-0833">Ubl conjugation pathway</keyword>
<reference evidence="11 12" key="1">
    <citation type="submission" date="2016-10" db="EMBL/GenBank/DDBJ databases">
        <authorList>
            <person name="de Groot N.N."/>
        </authorList>
    </citation>
    <scope>NUCLEOTIDE SEQUENCE [LARGE SCALE GENOMIC DNA]</scope>
    <source>
        <strain evidence="11 12">CBS 141442</strain>
    </source>
</reference>
<evidence type="ECO:0000256" key="8">
    <source>
        <dbReference type="ARBA" id="ARBA00022833"/>
    </source>
</evidence>
<evidence type="ECO:0000256" key="9">
    <source>
        <dbReference type="ARBA" id="ARBA00023242"/>
    </source>
</evidence>
<dbReference type="InterPro" id="IPR004181">
    <property type="entry name" value="Znf_MIZ"/>
</dbReference>
<evidence type="ECO:0000313" key="11">
    <source>
        <dbReference type="EMBL" id="SGZ51908.1"/>
    </source>
</evidence>
<comment type="similarity">
    <text evidence="3">Belongs to the NSE2 family.</text>
</comment>
<dbReference type="AlphaFoldDB" id="A0A1L0D5Y9"/>
<dbReference type="SUPFAM" id="SSF57850">
    <property type="entry name" value="RING/U-box"/>
    <property type="match status" value="1"/>
</dbReference>
<evidence type="ECO:0000256" key="4">
    <source>
        <dbReference type="ARBA" id="ARBA00022679"/>
    </source>
</evidence>